<proteinExistence type="predicted"/>
<dbReference type="InterPro" id="IPR001387">
    <property type="entry name" value="Cro/C1-type_HTH"/>
</dbReference>
<dbReference type="EMBL" id="JAQPOK010000083">
    <property type="protein sequence ID" value="MDJ1179318.1"/>
    <property type="molecule type" value="Genomic_DNA"/>
</dbReference>
<organism evidence="2 3">
    <name type="scientific">Roseofilum halophilum BLCC-M91</name>
    <dbReference type="NCBI Taxonomy" id="3022259"/>
    <lineage>
        <taxon>Bacteria</taxon>
        <taxon>Bacillati</taxon>
        <taxon>Cyanobacteriota</taxon>
        <taxon>Cyanophyceae</taxon>
        <taxon>Desertifilales</taxon>
        <taxon>Desertifilaceae</taxon>
        <taxon>Roseofilum</taxon>
        <taxon>Roseofilum halophilum</taxon>
    </lineage>
</organism>
<keyword evidence="3" id="KW-1185">Reference proteome</keyword>
<reference evidence="2 3" key="1">
    <citation type="submission" date="2023-01" db="EMBL/GenBank/DDBJ databases">
        <title>Novel diversity within Roseofilum (Cyanobacteria; Desertifilaceae) from marine benthic mats with descriptions of four novel species.</title>
        <authorList>
            <person name="Wang Y."/>
            <person name="Berthold D.E."/>
            <person name="Hu J."/>
            <person name="Lefler F.W."/>
            <person name="Laughinghouse H.D. IV."/>
        </authorList>
    </citation>
    <scope>NUCLEOTIDE SEQUENCE [LARGE SCALE GENOMIC DNA]</scope>
    <source>
        <strain evidence="2 3">BLCC-M91</strain>
    </source>
</reference>
<dbReference type="Proteomes" id="UP001231370">
    <property type="component" value="Unassembled WGS sequence"/>
</dbReference>
<sequence>MEKLRKSRCAMSQKAFAKGIGMSWRTYQDWMAAGKAPRFSPDQMKNLCEICNVDANTLLDFLTGAIDVEELPN</sequence>
<dbReference type="PROSITE" id="PS50943">
    <property type="entry name" value="HTH_CROC1"/>
    <property type="match status" value="1"/>
</dbReference>
<evidence type="ECO:0000259" key="1">
    <source>
        <dbReference type="PROSITE" id="PS50943"/>
    </source>
</evidence>
<evidence type="ECO:0000313" key="2">
    <source>
        <dbReference type="EMBL" id="MDJ1179318.1"/>
    </source>
</evidence>
<dbReference type="InterPro" id="IPR010982">
    <property type="entry name" value="Lambda_DNA-bd_dom_sf"/>
</dbReference>
<feature type="domain" description="HTH cro/C1-type" evidence="1">
    <location>
        <begin position="1"/>
        <end position="58"/>
    </location>
</feature>
<accession>A0ABT7BM16</accession>
<dbReference type="Gene3D" id="1.10.260.40">
    <property type="entry name" value="lambda repressor-like DNA-binding domains"/>
    <property type="match status" value="1"/>
</dbReference>
<gene>
    <name evidence="2" type="ORF">PJF56_10620</name>
</gene>
<dbReference type="RefSeq" id="WP_283762628.1">
    <property type="nucleotide sequence ID" value="NZ_JAQPOK010000083.1"/>
</dbReference>
<comment type="caution">
    <text evidence="2">The sequence shown here is derived from an EMBL/GenBank/DDBJ whole genome shotgun (WGS) entry which is preliminary data.</text>
</comment>
<name>A0ABT7BM16_9CYAN</name>
<dbReference type="CDD" id="cd00093">
    <property type="entry name" value="HTH_XRE"/>
    <property type="match status" value="1"/>
</dbReference>
<protein>
    <submittedName>
        <fullName evidence="2">Helix-turn-helix transcriptional regulator</fullName>
    </submittedName>
</protein>
<evidence type="ECO:0000313" key="3">
    <source>
        <dbReference type="Proteomes" id="UP001231370"/>
    </source>
</evidence>
<dbReference type="SUPFAM" id="SSF47413">
    <property type="entry name" value="lambda repressor-like DNA-binding domains"/>
    <property type="match status" value="1"/>
</dbReference>